<dbReference type="PANTHER" id="PTHR13333">
    <property type="entry name" value="M-AAA PROTEASE-INTERACTING PROTEIN 1, MITOCHONDRIAL"/>
    <property type="match status" value="1"/>
</dbReference>
<evidence type="ECO:0000256" key="1">
    <source>
        <dbReference type="SAM" id="MobiDB-lite"/>
    </source>
</evidence>
<evidence type="ECO:0000313" key="2">
    <source>
        <dbReference type="EMBL" id="KAK2142363.1"/>
    </source>
</evidence>
<dbReference type="GO" id="GO:0043022">
    <property type="term" value="F:ribosome binding"/>
    <property type="evidence" value="ECO:0007669"/>
    <property type="project" value="TreeGrafter"/>
</dbReference>
<sequence>MVGAANKNWPDDQSHSSGEQPPRKMLKLMNFPLRMVPNPLKAIRNLIMEILVNRMDGEFSKNNFLEGAQQAMLAVSSLISRGSFDELNGLVEAGAVLEIQENYKRLDARQRQIIHIDPDNIRARFIRQYSESFEPITDWTINRLNHFLLNDITDN</sequence>
<gene>
    <name evidence="2" type="ORF">LSH36_965g01073</name>
</gene>
<dbReference type="GO" id="GO:0005743">
    <property type="term" value="C:mitochondrial inner membrane"/>
    <property type="evidence" value="ECO:0007669"/>
    <property type="project" value="TreeGrafter"/>
</dbReference>
<accession>A0AAD9IXW9</accession>
<dbReference type="PANTHER" id="PTHR13333:SF5">
    <property type="entry name" value="M-AAA PROTEASE-INTERACTING PROTEIN 1, MITOCHONDRIAL"/>
    <property type="match status" value="1"/>
</dbReference>
<organism evidence="2 3">
    <name type="scientific">Paralvinella palmiformis</name>
    <dbReference type="NCBI Taxonomy" id="53620"/>
    <lineage>
        <taxon>Eukaryota</taxon>
        <taxon>Metazoa</taxon>
        <taxon>Spiralia</taxon>
        <taxon>Lophotrochozoa</taxon>
        <taxon>Annelida</taxon>
        <taxon>Polychaeta</taxon>
        <taxon>Sedentaria</taxon>
        <taxon>Canalipalpata</taxon>
        <taxon>Terebellida</taxon>
        <taxon>Terebelliformia</taxon>
        <taxon>Alvinellidae</taxon>
        <taxon>Paralvinella</taxon>
    </lineage>
</organism>
<feature type="region of interest" description="Disordered" evidence="1">
    <location>
        <begin position="1"/>
        <end position="23"/>
    </location>
</feature>
<proteinExistence type="predicted"/>
<dbReference type="EMBL" id="JAODUP010000965">
    <property type="protein sequence ID" value="KAK2142363.1"/>
    <property type="molecule type" value="Genomic_DNA"/>
</dbReference>
<dbReference type="Proteomes" id="UP001208570">
    <property type="component" value="Unassembled WGS sequence"/>
</dbReference>
<dbReference type="GO" id="GO:0032979">
    <property type="term" value="P:protein insertion into mitochondrial inner membrane from matrix"/>
    <property type="evidence" value="ECO:0007669"/>
    <property type="project" value="TreeGrafter"/>
</dbReference>
<keyword evidence="3" id="KW-1185">Reference proteome</keyword>
<evidence type="ECO:0000313" key="3">
    <source>
        <dbReference type="Proteomes" id="UP001208570"/>
    </source>
</evidence>
<name>A0AAD9IXW9_9ANNE</name>
<protein>
    <submittedName>
        <fullName evidence="2">Uncharacterized protein</fullName>
    </submittedName>
</protein>
<reference evidence="2" key="1">
    <citation type="journal article" date="2023" name="Mol. Biol. Evol.">
        <title>Third-Generation Sequencing Reveals the Adaptive Role of the Epigenome in Three Deep-Sea Polychaetes.</title>
        <authorList>
            <person name="Perez M."/>
            <person name="Aroh O."/>
            <person name="Sun Y."/>
            <person name="Lan Y."/>
            <person name="Juniper S.K."/>
            <person name="Young C.R."/>
            <person name="Angers B."/>
            <person name="Qian P.Y."/>
        </authorList>
    </citation>
    <scope>NUCLEOTIDE SEQUENCE</scope>
    <source>
        <strain evidence="2">P08H-3</strain>
    </source>
</reference>
<dbReference type="AlphaFoldDB" id="A0AAD9IXW9"/>
<comment type="caution">
    <text evidence="2">The sequence shown here is derived from an EMBL/GenBank/DDBJ whole genome shotgun (WGS) entry which is preliminary data.</text>
</comment>